<evidence type="ECO:0000313" key="2">
    <source>
        <dbReference type="Proteomes" id="UP001055072"/>
    </source>
</evidence>
<keyword evidence="2" id="KW-1185">Reference proteome</keyword>
<reference evidence="1" key="1">
    <citation type="journal article" date="2021" name="Environ. Microbiol.">
        <title>Gene family expansions and transcriptome signatures uncover fungal adaptations to wood decay.</title>
        <authorList>
            <person name="Hage H."/>
            <person name="Miyauchi S."/>
            <person name="Viragh M."/>
            <person name="Drula E."/>
            <person name="Min B."/>
            <person name="Chaduli D."/>
            <person name="Navarro D."/>
            <person name="Favel A."/>
            <person name="Norest M."/>
            <person name="Lesage-Meessen L."/>
            <person name="Balint B."/>
            <person name="Merenyi Z."/>
            <person name="de Eugenio L."/>
            <person name="Morin E."/>
            <person name="Martinez A.T."/>
            <person name="Baldrian P."/>
            <person name="Stursova M."/>
            <person name="Martinez M.J."/>
            <person name="Novotny C."/>
            <person name="Magnuson J.K."/>
            <person name="Spatafora J.W."/>
            <person name="Maurice S."/>
            <person name="Pangilinan J."/>
            <person name="Andreopoulos W."/>
            <person name="LaButti K."/>
            <person name="Hundley H."/>
            <person name="Na H."/>
            <person name="Kuo A."/>
            <person name="Barry K."/>
            <person name="Lipzen A."/>
            <person name="Henrissat B."/>
            <person name="Riley R."/>
            <person name="Ahrendt S."/>
            <person name="Nagy L.G."/>
            <person name="Grigoriev I.V."/>
            <person name="Martin F."/>
            <person name="Rosso M.N."/>
        </authorList>
    </citation>
    <scope>NUCLEOTIDE SEQUENCE</scope>
    <source>
        <strain evidence="1">CBS 384.51</strain>
    </source>
</reference>
<protein>
    <submittedName>
        <fullName evidence="1">Uncharacterized protein</fullName>
    </submittedName>
</protein>
<proteinExistence type="predicted"/>
<name>A0ACB8U7E5_9APHY</name>
<accession>A0ACB8U7E5</accession>
<sequence length="130" mass="14774">MFLRCTHCDRPYKQPTWYYGAHSVDDFLCSTCTARRVEPGSFDRNQQHTYLHTLVRCARKPPPDSQAAERSAEERMAALEQTVWALSGKVGRVEDTLSRIERLLLATLAGKQSNNGYQCQHCQATEPQSV</sequence>
<gene>
    <name evidence="1" type="ORF">BDY19DRAFT_938961</name>
</gene>
<evidence type="ECO:0000313" key="1">
    <source>
        <dbReference type="EMBL" id="KAI0090195.1"/>
    </source>
</evidence>
<comment type="caution">
    <text evidence="1">The sequence shown here is derived from an EMBL/GenBank/DDBJ whole genome shotgun (WGS) entry which is preliminary data.</text>
</comment>
<dbReference type="Proteomes" id="UP001055072">
    <property type="component" value="Unassembled WGS sequence"/>
</dbReference>
<organism evidence="1 2">
    <name type="scientific">Irpex rosettiformis</name>
    <dbReference type="NCBI Taxonomy" id="378272"/>
    <lineage>
        <taxon>Eukaryota</taxon>
        <taxon>Fungi</taxon>
        <taxon>Dikarya</taxon>
        <taxon>Basidiomycota</taxon>
        <taxon>Agaricomycotina</taxon>
        <taxon>Agaricomycetes</taxon>
        <taxon>Polyporales</taxon>
        <taxon>Irpicaceae</taxon>
        <taxon>Irpex</taxon>
    </lineage>
</organism>
<dbReference type="EMBL" id="MU274908">
    <property type="protein sequence ID" value="KAI0090195.1"/>
    <property type="molecule type" value="Genomic_DNA"/>
</dbReference>